<dbReference type="PANTHER" id="PTHR47123:SF15">
    <property type="entry name" value="F-BOX PROTEIN SKIP23"/>
    <property type="match status" value="1"/>
</dbReference>
<keyword evidence="3" id="KW-1185">Reference proteome</keyword>
<dbReference type="AlphaFoldDB" id="A0A6J5Y477"/>
<reference evidence="3" key="1">
    <citation type="journal article" date="2020" name="Genome Biol.">
        <title>Gamete binning: chromosome-level and haplotype-resolved genome assembly enabled by high-throughput single-cell sequencing of gamete genomes.</title>
        <authorList>
            <person name="Campoy J.A."/>
            <person name="Sun H."/>
            <person name="Goel M."/>
            <person name="Jiao W.-B."/>
            <person name="Folz-Donahue K."/>
            <person name="Wang N."/>
            <person name="Rubio M."/>
            <person name="Liu C."/>
            <person name="Kukat C."/>
            <person name="Ruiz D."/>
            <person name="Huettel B."/>
            <person name="Schneeberger K."/>
        </authorList>
    </citation>
    <scope>NUCLEOTIDE SEQUENCE [LARGE SCALE GENOMIC DNA]</scope>
    <source>
        <strain evidence="3">cv. Rojo Pasion</strain>
    </source>
</reference>
<protein>
    <recommendedName>
        <fullName evidence="1">KIB1-4 beta-propeller domain-containing protein</fullName>
    </recommendedName>
</protein>
<dbReference type="Proteomes" id="UP000507245">
    <property type="component" value="Unassembled WGS sequence"/>
</dbReference>
<accession>A0A6J5Y477</accession>
<evidence type="ECO:0000313" key="3">
    <source>
        <dbReference type="Proteomes" id="UP000507245"/>
    </source>
</evidence>
<dbReference type="EMBL" id="CAEKKB010000007">
    <property type="protein sequence ID" value="CAB4318254.1"/>
    <property type="molecule type" value="Genomic_DNA"/>
</dbReference>
<dbReference type="PANTHER" id="PTHR47123">
    <property type="entry name" value="F-BOX PROTEIN SKIP23"/>
    <property type="match status" value="1"/>
</dbReference>
<sequence length="308" mass="35126">MADRVVPWNNLPTDLLEAVGKRLKTKTDVSRFRAICRSWRSSVPPFDQKQPRFPIRIMMKLPFPVNCFFLTITEDTVYHLVPPPNINSDDSASTSSTRGWVVRLREGESGEPSMLHPLSSSFHLKRLPKSVFPKRLNLLEFRVFELAKTYTMYHSDHSVSSYRVAISLSPDWPAIMVVAAGKLYHCKLGPDIEMCTMVDTSEVFEDVICFEGKFYAVCHNGTAVVVDPSLEMTLIASPISPDHGSSVHCVKNLVESLGEILLVERHRRYLFPVKFRVYKLNAVERKWVEMEGLDGRILRVGKNNCCFF</sequence>
<evidence type="ECO:0000259" key="1">
    <source>
        <dbReference type="Pfam" id="PF03478"/>
    </source>
</evidence>
<name>A0A6J5Y477_PRUAR</name>
<dbReference type="Gene3D" id="1.20.1280.50">
    <property type="match status" value="1"/>
</dbReference>
<evidence type="ECO:0000313" key="2">
    <source>
        <dbReference type="EMBL" id="CAB4318254.1"/>
    </source>
</evidence>
<dbReference type="InterPro" id="IPR051304">
    <property type="entry name" value="SCF_F-box_domain"/>
</dbReference>
<dbReference type="InterPro" id="IPR005174">
    <property type="entry name" value="KIB1-4_b-propeller"/>
</dbReference>
<proteinExistence type="predicted"/>
<dbReference type="Pfam" id="PF03478">
    <property type="entry name" value="Beta-prop_KIB1-4"/>
    <property type="match status" value="1"/>
</dbReference>
<dbReference type="OrthoDB" id="638130at2759"/>
<gene>
    <name evidence="2" type="ORF">ORAREDHAP_LOCUS45247</name>
</gene>
<feature type="domain" description="KIB1-4 beta-propeller" evidence="1">
    <location>
        <begin position="69"/>
        <end position="306"/>
    </location>
</feature>
<organism evidence="2 3">
    <name type="scientific">Prunus armeniaca</name>
    <name type="common">Apricot</name>
    <name type="synonym">Armeniaca vulgaris</name>
    <dbReference type="NCBI Taxonomy" id="36596"/>
    <lineage>
        <taxon>Eukaryota</taxon>
        <taxon>Viridiplantae</taxon>
        <taxon>Streptophyta</taxon>
        <taxon>Embryophyta</taxon>
        <taxon>Tracheophyta</taxon>
        <taxon>Spermatophyta</taxon>
        <taxon>Magnoliopsida</taxon>
        <taxon>eudicotyledons</taxon>
        <taxon>Gunneridae</taxon>
        <taxon>Pentapetalae</taxon>
        <taxon>rosids</taxon>
        <taxon>fabids</taxon>
        <taxon>Rosales</taxon>
        <taxon>Rosaceae</taxon>
        <taxon>Amygdaloideae</taxon>
        <taxon>Amygdaleae</taxon>
        <taxon>Prunus</taxon>
    </lineage>
</organism>